<dbReference type="EMBL" id="BDRX01000074">
    <property type="protein sequence ID" value="GBF96074.1"/>
    <property type="molecule type" value="Genomic_DNA"/>
</dbReference>
<keyword evidence="18" id="KW-1185">Reference proteome</keyword>
<evidence type="ECO:0000256" key="11">
    <source>
        <dbReference type="ARBA" id="ARBA00049303"/>
    </source>
</evidence>
<evidence type="ECO:0000313" key="18">
    <source>
        <dbReference type="Proteomes" id="UP000247498"/>
    </source>
</evidence>
<keyword evidence="8" id="KW-0863">Zinc-finger</keyword>
<evidence type="ECO:0000256" key="7">
    <source>
        <dbReference type="ARBA" id="ARBA00022723"/>
    </source>
</evidence>
<evidence type="ECO:0000256" key="2">
    <source>
        <dbReference type="ARBA" id="ARBA00011925"/>
    </source>
</evidence>
<comment type="caution">
    <text evidence="17">The sequence shown here is derived from an EMBL/GenBank/DDBJ whole genome shotgun (WGS) entry which is preliminary data.</text>
</comment>
<evidence type="ECO:0000256" key="9">
    <source>
        <dbReference type="ARBA" id="ARBA00022833"/>
    </source>
</evidence>
<evidence type="ECO:0000256" key="1">
    <source>
        <dbReference type="ARBA" id="ARBA00004514"/>
    </source>
</evidence>
<evidence type="ECO:0000313" key="17">
    <source>
        <dbReference type="EMBL" id="GBF96074.1"/>
    </source>
</evidence>
<dbReference type="GO" id="GO:0032259">
    <property type="term" value="P:methylation"/>
    <property type="evidence" value="ECO:0007669"/>
    <property type="project" value="UniProtKB-KW"/>
</dbReference>
<gene>
    <name evidence="17" type="ORF">Rsub_08950</name>
</gene>
<dbReference type="InterPro" id="IPR055135">
    <property type="entry name" value="PRMT_dom"/>
</dbReference>
<dbReference type="STRING" id="307507.A0A2V0P879"/>
<reference evidence="17 18" key="1">
    <citation type="journal article" date="2018" name="Sci. Rep.">
        <title>Raphidocelis subcapitata (=Pseudokirchneriella subcapitata) provides an insight into genome evolution and environmental adaptations in the Sphaeropleales.</title>
        <authorList>
            <person name="Suzuki S."/>
            <person name="Yamaguchi H."/>
            <person name="Nakajima N."/>
            <person name="Kawachi M."/>
        </authorList>
    </citation>
    <scope>NUCLEOTIDE SEQUENCE [LARGE SCALE GENOMIC DNA]</scope>
    <source>
        <strain evidence="17 18">NIES-35</strain>
    </source>
</reference>
<name>A0A2V0P879_9CHLO</name>
<evidence type="ECO:0000256" key="6">
    <source>
        <dbReference type="ARBA" id="ARBA00022691"/>
    </source>
</evidence>
<dbReference type="EC" id="2.1.1.319" evidence="2"/>
<evidence type="ECO:0000256" key="3">
    <source>
        <dbReference type="ARBA" id="ARBA00022490"/>
    </source>
</evidence>
<feature type="domain" description="Protein arginine N-methyltransferase 3-like C2H2 zinc finger" evidence="15">
    <location>
        <begin position="79"/>
        <end position="137"/>
    </location>
</feature>
<keyword evidence="4 12" id="KW-0489">Methyltransferase</keyword>
<dbReference type="PANTHER" id="PTHR11006:SF89">
    <property type="entry name" value="PROTEIN ARGININE N-METHYLTRANSFERASE 3-RELATED"/>
    <property type="match status" value="1"/>
</dbReference>
<dbReference type="InterPro" id="IPR036236">
    <property type="entry name" value="Znf_C2H2_sf"/>
</dbReference>
<dbReference type="CDD" id="cd02440">
    <property type="entry name" value="AdoMet_MTases"/>
    <property type="match status" value="1"/>
</dbReference>
<comment type="catalytic activity">
    <reaction evidence="11">
        <text>L-arginyl-[protein] + S-adenosyl-L-methionine = N(omega)-methyl-L-arginyl-[protein] + S-adenosyl-L-homocysteine + H(+)</text>
        <dbReference type="Rhea" id="RHEA:48100"/>
        <dbReference type="Rhea" id="RHEA-COMP:10532"/>
        <dbReference type="Rhea" id="RHEA-COMP:11990"/>
        <dbReference type="ChEBI" id="CHEBI:15378"/>
        <dbReference type="ChEBI" id="CHEBI:29965"/>
        <dbReference type="ChEBI" id="CHEBI:57856"/>
        <dbReference type="ChEBI" id="CHEBI:59789"/>
        <dbReference type="ChEBI" id="CHEBI:65280"/>
    </reaction>
    <physiologicalReaction direction="left-to-right" evidence="11">
        <dbReference type="Rhea" id="RHEA:48101"/>
    </physiologicalReaction>
</comment>
<keyword evidence="5 12" id="KW-0808">Transferase</keyword>
<dbReference type="AlphaFoldDB" id="A0A2V0P879"/>
<comment type="subcellular location">
    <subcellularLocation>
        <location evidence="1">Cytoplasm</location>
        <location evidence="1">Cytosol</location>
    </subcellularLocation>
</comment>
<dbReference type="InterPro" id="IPR049482">
    <property type="entry name" value="ANM3-like_C2H2_Zf"/>
</dbReference>
<dbReference type="FunFam" id="3.40.50.150:FF:000003">
    <property type="entry name" value="Blast:Protein arginine N-methyltransferase 1"/>
    <property type="match status" value="1"/>
</dbReference>
<dbReference type="InterPro" id="IPR029063">
    <property type="entry name" value="SAM-dependent_MTases_sf"/>
</dbReference>
<dbReference type="SUPFAM" id="SSF57667">
    <property type="entry name" value="beta-beta-alpha zinc fingers"/>
    <property type="match status" value="1"/>
</dbReference>
<feature type="compositionally biased region" description="Basic residues" evidence="13">
    <location>
        <begin position="267"/>
        <end position="281"/>
    </location>
</feature>
<feature type="domain" description="Protein arginine N-methyltransferase" evidence="16">
    <location>
        <begin position="447"/>
        <end position="611"/>
    </location>
</feature>
<keyword evidence="6 12" id="KW-0949">S-adenosyl-L-methionine</keyword>
<sequence>MSDSDSDSGGAGRCDGGGAPAAAAAAAAAAALADWQDWDDDPEEDDATRSLFSDAVLPSPEACLAHDAAAHGFDVREFRAKLSLDDHGTIRLINFIRSRVAAGADPLPALTAAAAAAAANGAAGAAQPWASDDYLTPVLPDDPLLGYDFDEEAGDEGWAGGAGAGTSAGTDAPGAVAALAAENAALRARLAALAEAALPPELLEDALAGAAAAPGEGPGARCGAGSSSSGSGSTSSSSGSSSDGGSDGGGAPPPRDPSGSGGLVLPARRRGRDIGRRRRRREGGDGKPASASARIDAAYFESYSTFDIHREMLGDKPRTEAYRDALEANPSLIKGARVLDVGCGSGILSMFAALGGAASVVGLDASERIAGFARKNVAANGLDRESGGPVSIVTGRVEQVADIGSEQVDVIVSEWMGYALLFETMLDSVLAARDRWLRPGGAVLPDVATVMVAGGSDAAMGLDFWEDVYGFSMRPMADELRAAAPGRVIVREVPASALVTAAAEAHRMDLAAMAPSGQDFTAEVVLAAAQAGECSCVVVWFDAEFSARFCRERPVRLSTAPDAAPTHWMQAVLPLRAPVALEAGARLACRLSMARSPARHRALDVSLEYGAAGGAPGAREAVSFSMEVGGE</sequence>
<evidence type="ECO:0000259" key="16">
    <source>
        <dbReference type="Pfam" id="PF22528"/>
    </source>
</evidence>
<evidence type="ECO:0000256" key="8">
    <source>
        <dbReference type="ARBA" id="ARBA00022771"/>
    </source>
</evidence>
<comment type="catalytic activity">
    <reaction evidence="10">
        <text>L-arginyl-[protein] + 2 S-adenosyl-L-methionine = N(omega),N(omega)-dimethyl-L-arginyl-[protein] + 2 S-adenosyl-L-homocysteine + 2 H(+)</text>
        <dbReference type="Rhea" id="RHEA:48096"/>
        <dbReference type="Rhea" id="RHEA-COMP:10532"/>
        <dbReference type="Rhea" id="RHEA-COMP:11991"/>
        <dbReference type="ChEBI" id="CHEBI:15378"/>
        <dbReference type="ChEBI" id="CHEBI:29965"/>
        <dbReference type="ChEBI" id="CHEBI:57856"/>
        <dbReference type="ChEBI" id="CHEBI:59789"/>
        <dbReference type="ChEBI" id="CHEBI:61897"/>
        <dbReference type="EC" id="2.1.1.319"/>
    </reaction>
    <physiologicalReaction direction="left-to-right" evidence="10">
        <dbReference type="Rhea" id="RHEA:48097"/>
    </physiologicalReaction>
</comment>
<evidence type="ECO:0000259" key="15">
    <source>
        <dbReference type="Pfam" id="PF21137"/>
    </source>
</evidence>
<evidence type="ECO:0000256" key="10">
    <source>
        <dbReference type="ARBA" id="ARBA00047384"/>
    </source>
</evidence>
<evidence type="ECO:0000256" key="5">
    <source>
        <dbReference type="ARBA" id="ARBA00022679"/>
    </source>
</evidence>
<feature type="compositionally biased region" description="Low complexity" evidence="13">
    <location>
        <begin position="223"/>
        <end position="244"/>
    </location>
</feature>
<feature type="region of interest" description="Disordered" evidence="13">
    <location>
        <begin position="211"/>
        <end position="291"/>
    </location>
</feature>
<dbReference type="InterPro" id="IPR025799">
    <property type="entry name" value="Arg_MeTrfase"/>
</dbReference>
<dbReference type="OrthoDB" id="7848332at2759"/>
<dbReference type="SUPFAM" id="SSF53335">
    <property type="entry name" value="S-adenosyl-L-methionine-dependent methyltransferases"/>
    <property type="match status" value="1"/>
</dbReference>
<dbReference type="Pfam" id="PF21137">
    <property type="entry name" value="ANM3_C2H2_Zf"/>
    <property type="match status" value="1"/>
</dbReference>
<feature type="domain" description="Methyltransferase" evidence="14">
    <location>
        <begin position="338"/>
        <end position="441"/>
    </location>
</feature>
<protein>
    <recommendedName>
        <fullName evidence="2">type I protein arginine methyltransferase</fullName>
        <ecNumber evidence="2">2.1.1.319</ecNumber>
    </recommendedName>
</protein>
<dbReference type="GO" id="GO:0005634">
    <property type="term" value="C:nucleus"/>
    <property type="evidence" value="ECO:0007669"/>
    <property type="project" value="TreeGrafter"/>
</dbReference>
<dbReference type="Proteomes" id="UP000247498">
    <property type="component" value="Unassembled WGS sequence"/>
</dbReference>
<dbReference type="Pfam" id="PF22528">
    <property type="entry name" value="PRMT_C"/>
    <property type="match status" value="1"/>
</dbReference>
<proteinExistence type="predicted"/>
<accession>A0A2V0P879</accession>
<dbReference type="InParanoid" id="A0A2V0P879"/>
<dbReference type="PROSITE" id="PS51678">
    <property type="entry name" value="SAM_MT_PRMT"/>
    <property type="match status" value="1"/>
</dbReference>
<dbReference type="InterPro" id="IPR041698">
    <property type="entry name" value="Methyltransf_25"/>
</dbReference>
<evidence type="ECO:0000259" key="14">
    <source>
        <dbReference type="Pfam" id="PF13649"/>
    </source>
</evidence>
<dbReference type="Pfam" id="PF13649">
    <property type="entry name" value="Methyltransf_25"/>
    <property type="match status" value="1"/>
</dbReference>
<dbReference type="GO" id="GO:0042054">
    <property type="term" value="F:histone methyltransferase activity"/>
    <property type="evidence" value="ECO:0007669"/>
    <property type="project" value="TreeGrafter"/>
</dbReference>
<dbReference type="Gene3D" id="3.40.50.150">
    <property type="entry name" value="Vaccinia Virus protein VP39"/>
    <property type="match status" value="1"/>
</dbReference>
<dbReference type="Gene3D" id="2.70.160.11">
    <property type="entry name" value="Hnrnp arginine n-methyltransferase1"/>
    <property type="match status" value="1"/>
</dbReference>
<dbReference type="FunCoup" id="A0A2V0P879">
    <property type="interactions" value="252"/>
</dbReference>
<dbReference type="GO" id="GO:0035242">
    <property type="term" value="F:protein-arginine omega-N asymmetric methyltransferase activity"/>
    <property type="evidence" value="ECO:0007669"/>
    <property type="project" value="UniProtKB-EC"/>
</dbReference>
<evidence type="ECO:0000256" key="12">
    <source>
        <dbReference type="PROSITE-ProRule" id="PRU01015"/>
    </source>
</evidence>
<dbReference type="GO" id="GO:0008270">
    <property type="term" value="F:zinc ion binding"/>
    <property type="evidence" value="ECO:0007669"/>
    <property type="project" value="UniProtKB-KW"/>
</dbReference>
<organism evidence="17 18">
    <name type="scientific">Raphidocelis subcapitata</name>
    <dbReference type="NCBI Taxonomy" id="307507"/>
    <lineage>
        <taxon>Eukaryota</taxon>
        <taxon>Viridiplantae</taxon>
        <taxon>Chlorophyta</taxon>
        <taxon>core chlorophytes</taxon>
        <taxon>Chlorophyceae</taxon>
        <taxon>CS clade</taxon>
        <taxon>Sphaeropleales</taxon>
        <taxon>Selenastraceae</taxon>
        <taxon>Raphidocelis</taxon>
    </lineage>
</organism>
<keyword evidence="3" id="KW-0963">Cytoplasm</keyword>
<evidence type="ECO:0000256" key="13">
    <source>
        <dbReference type="SAM" id="MobiDB-lite"/>
    </source>
</evidence>
<dbReference type="GO" id="GO:0005829">
    <property type="term" value="C:cytosol"/>
    <property type="evidence" value="ECO:0007669"/>
    <property type="project" value="UniProtKB-SubCell"/>
</dbReference>
<feature type="compositionally biased region" description="Gly residues" evidence="13">
    <location>
        <begin position="157"/>
        <end position="166"/>
    </location>
</feature>
<evidence type="ECO:0000256" key="4">
    <source>
        <dbReference type="ARBA" id="ARBA00022603"/>
    </source>
</evidence>
<keyword evidence="9" id="KW-0862">Zinc</keyword>
<feature type="region of interest" description="Disordered" evidence="13">
    <location>
        <begin position="146"/>
        <end position="170"/>
    </location>
</feature>
<keyword evidence="7" id="KW-0479">Metal-binding</keyword>
<dbReference type="PANTHER" id="PTHR11006">
    <property type="entry name" value="PROTEIN ARGININE N-METHYLTRANSFERASE"/>
    <property type="match status" value="1"/>
</dbReference>